<name>A0AC61Y6Y3_9FLAO</name>
<protein>
    <submittedName>
        <fullName evidence="1">Uncharacterized protein</fullName>
    </submittedName>
</protein>
<dbReference type="Proteomes" id="UP000356253">
    <property type="component" value="Unassembled WGS sequence"/>
</dbReference>
<evidence type="ECO:0000313" key="2">
    <source>
        <dbReference type="Proteomes" id="UP000356253"/>
    </source>
</evidence>
<proteinExistence type="predicted"/>
<keyword evidence="2" id="KW-1185">Reference proteome</keyword>
<evidence type="ECO:0000313" key="1">
    <source>
        <dbReference type="EMBL" id="VVV00266.1"/>
    </source>
</evidence>
<dbReference type="EMBL" id="CABVMM010000005">
    <property type="protein sequence ID" value="VVV00266.1"/>
    <property type="molecule type" value="Genomic_DNA"/>
</dbReference>
<gene>
    <name evidence="1" type="ORF">FVB9532_01532</name>
</gene>
<organism evidence="1 2">
    <name type="scientific">Mesonia oceanica</name>
    <dbReference type="NCBI Taxonomy" id="2687242"/>
    <lineage>
        <taxon>Bacteria</taxon>
        <taxon>Pseudomonadati</taxon>
        <taxon>Bacteroidota</taxon>
        <taxon>Flavobacteriia</taxon>
        <taxon>Flavobacteriales</taxon>
        <taxon>Flavobacteriaceae</taxon>
        <taxon>Mesonia</taxon>
    </lineage>
</organism>
<reference evidence="1" key="1">
    <citation type="submission" date="2019-09" db="EMBL/GenBank/DDBJ databases">
        <authorList>
            <person name="Rodrigo-Torres L."/>
            <person name="Arahal R. D."/>
            <person name="Lucena T."/>
        </authorList>
    </citation>
    <scope>NUCLEOTIDE SEQUENCE</scope>
    <source>
        <strain evidence="1">ISS653</strain>
    </source>
</reference>
<accession>A0AC61Y6Y3</accession>
<comment type="caution">
    <text evidence="1">The sequence shown here is derived from an EMBL/GenBank/DDBJ whole genome shotgun (WGS) entry which is preliminary data.</text>
</comment>
<sequence length="207" mass="24154">MKVLKSTPIAKFDIYRVSKKKIEYYQLVDGQVPTKKAIRLNGLLEKYRPEFDAYHQTLEDNKNKRQVIDSILGLANLFLDTKGRYSNKEGYLIKAQKIADYNNIIVTTTKENKAVFQQLAEGDNNGYSKAKEREIVLYSKDERTRKSEVEIYINSITETKEAFKEPQKTYDYRQYIELEKELDSIPKTTLGKVNAKTPKFVLVRLNH</sequence>